<dbReference type="EMBL" id="BSVA01000001">
    <property type="protein sequence ID" value="GMA91821.1"/>
    <property type="molecule type" value="Genomic_DNA"/>
</dbReference>
<sequence>MTGAPGAELVPGFHRAQLEGFRIGVTSERRAADLIDALERRGAQVVHAPTLRMEHARDDDRVIADTRAIIEAEPDIVLATTAFGIRRWLEVADAAGLGEALLDAMEASRILVRGPKARGGVRAAGLDDAGMSEEETTASLVAKVLAEHAAGLTIAVQAHGYLEDALLDPLRRAGHRVLLVAPYRWRALDDADERIPRLVDAICQGQLDCVTFTSAPAVDALYAAADALGAYDAMLAAFRRGVVAAAVGPVTAAPLVSAGILPLQPDRYRMGALIRLVCERLPELRVARARTAHGDVVVRGTIVELDGRRIPLTPTPLALLRTLLDAEGAVVSREQLLRAAGTADEHALEMALSRLRRALGAPIIATVVKRGYRLDVAA</sequence>
<feature type="DNA-binding region" description="OmpR/PhoB-type" evidence="2">
    <location>
        <begin position="286"/>
        <end position="376"/>
    </location>
</feature>
<dbReference type="RefSeq" id="WP_284300358.1">
    <property type="nucleotide sequence ID" value="NZ_BSVA01000001.1"/>
</dbReference>
<comment type="caution">
    <text evidence="4">The sequence shown here is derived from an EMBL/GenBank/DDBJ whole genome shotgun (WGS) entry which is preliminary data.</text>
</comment>
<keyword evidence="5" id="KW-1185">Reference proteome</keyword>
<evidence type="ECO:0000256" key="2">
    <source>
        <dbReference type="PROSITE-ProRule" id="PRU01091"/>
    </source>
</evidence>
<dbReference type="SUPFAM" id="SSF69618">
    <property type="entry name" value="HemD-like"/>
    <property type="match status" value="1"/>
</dbReference>
<dbReference type="NCBIfam" id="NF005568">
    <property type="entry name" value="PRK07239.1"/>
    <property type="match status" value="1"/>
</dbReference>
<protein>
    <submittedName>
        <fullName evidence="4">Uroporphyrinogen-III synthase</fullName>
    </submittedName>
</protein>
<dbReference type="PANTHER" id="PTHR40082:SF1">
    <property type="entry name" value="BLR5956 PROTEIN"/>
    <property type="match status" value="1"/>
</dbReference>
<accession>A0ABQ6JZ07</accession>
<dbReference type="PANTHER" id="PTHR40082">
    <property type="entry name" value="BLR5956 PROTEIN"/>
    <property type="match status" value="1"/>
</dbReference>
<dbReference type="InterPro" id="IPR039793">
    <property type="entry name" value="UROS/Hem4"/>
</dbReference>
<dbReference type="CDD" id="cd00383">
    <property type="entry name" value="trans_reg_C"/>
    <property type="match status" value="1"/>
</dbReference>
<dbReference type="Gene3D" id="3.40.50.10090">
    <property type="match status" value="2"/>
</dbReference>
<dbReference type="SUPFAM" id="SSF46894">
    <property type="entry name" value="C-terminal effector domain of the bipartite response regulators"/>
    <property type="match status" value="1"/>
</dbReference>
<reference evidence="5" key="1">
    <citation type="journal article" date="2019" name="Int. J. Syst. Evol. Microbiol.">
        <title>The Global Catalogue of Microorganisms (GCM) 10K type strain sequencing project: providing services to taxonomists for standard genome sequencing and annotation.</title>
        <authorList>
            <consortium name="The Broad Institute Genomics Platform"/>
            <consortium name="The Broad Institute Genome Sequencing Center for Infectious Disease"/>
            <person name="Wu L."/>
            <person name="Ma J."/>
        </authorList>
    </citation>
    <scope>NUCLEOTIDE SEQUENCE [LARGE SCALE GENOMIC DNA]</scope>
    <source>
        <strain evidence="5">NBRC 108755</strain>
    </source>
</reference>
<dbReference type="CDD" id="cd06578">
    <property type="entry name" value="HemD"/>
    <property type="match status" value="1"/>
</dbReference>
<evidence type="ECO:0000256" key="1">
    <source>
        <dbReference type="ARBA" id="ARBA00023125"/>
    </source>
</evidence>
<dbReference type="Pfam" id="PF02602">
    <property type="entry name" value="HEM4"/>
    <property type="match status" value="1"/>
</dbReference>
<keyword evidence="1 2" id="KW-0238">DNA-binding</keyword>
<evidence type="ECO:0000313" key="4">
    <source>
        <dbReference type="EMBL" id="GMA91821.1"/>
    </source>
</evidence>
<dbReference type="SMART" id="SM00862">
    <property type="entry name" value="Trans_reg_C"/>
    <property type="match status" value="1"/>
</dbReference>
<dbReference type="PROSITE" id="PS51755">
    <property type="entry name" value="OMPR_PHOB"/>
    <property type="match status" value="1"/>
</dbReference>
<dbReference type="InterPro" id="IPR036108">
    <property type="entry name" value="4pyrrol_syn_uPrphyn_synt_sf"/>
</dbReference>
<proteinExistence type="predicted"/>
<evidence type="ECO:0000313" key="5">
    <source>
        <dbReference type="Proteomes" id="UP001157069"/>
    </source>
</evidence>
<dbReference type="InterPro" id="IPR001867">
    <property type="entry name" value="OmpR/PhoB-type_DNA-bd"/>
</dbReference>
<organism evidence="4 5">
    <name type="scientific">Homoserinibacter gongjuensis</name>
    <dbReference type="NCBI Taxonomy" id="1162968"/>
    <lineage>
        <taxon>Bacteria</taxon>
        <taxon>Bacillati</taxon>
        <taxon>Actinomycetota</taxon>
        <taxon>Actinomycetes</taxon>
        <taxon>Micrococcales</taxon>
        <taxon>Microbacteriaceae</taxon>
        <taxon>Homoserinibacter</taxon>
    </lineage>
</organism>
<dbReference type="Pfam" id="PF00486">
    <property type="entry name" value="Trans_reg_C"/>
    <property type="match status" value="1"/>
</dbReference>
<dbReference type="InterPro" id="IPR003754">
    <property type="entry name" value="4pyrrol_synth_uPrphyn_synth"/>
</dbReference>
<feature type="domain" description="OmpR/PhoB-type" evidence="3">
    <location>
        <begin position="286"/>
        <end position="376"/>
    </location>
</feature>
<gene>
    <name evidence="4" type="ORF">GCM10025869_23500</name>
</gene>
<dbReference type="InterPro" id="IPR036388">
    <property type="entry name" value="WH-like_DNA-bd_sf"/>
</dbReference>
<evidence type="ECO:0000259" key="3">
    <source>
        <dbReference type="PROSITE" id="PS51755"/>
    </source>
</evidence>
<dbReference type="Gene3D" id="1.10.10.10">
    <property type="entry name" value="Winged helix-like DNA-binding domain superfamily/Winged helix DNA-binding domain"/>
    <property type="match status" value="1"/>
</dbReference>
<dbReference type="InterPro" id="IPR016032">
    <property type="entry name" value="Sig_transdc_resp-reg_C-effctor"/>
</dbReference>
<dbReference type="Proteomes" id="UP001157069">
    <property type="component" value="Unassembled WGS sequence"/>
</dbReference>
<name>A0ABQ6JZ07_9MICO</name>